<keyword evidence="5" id="KW-1185">Reference proteome</keyword>
<name>A0A4Q5N0A0_9MICO</name>
<accession>A0A4Q5N0A0</accession>
<organism evidence="4 5">
    <name type="scientific">Pengzhenrongella frigida</name>
    <dbReference type="NCBI Taxonomy" id="1259133"/>
    <lineage>
        <taxon>Bacteria</taxon>
        <taxon>Bacillati</taxon>
        <taxon>Actinomycetota</taxon>
        <taxon>Actinomycetes</taxon>
        <taxon>Micrococcales</taxon>
        <taxon>Pengzhenrongella</taxon>
    </lineage>
</organism>
<dbReference type="InterPro" id="IPR014756">
    <property type="entry name" value="Ig_E-set"/>
</dbReference>
<dbReference type="Gene3D" id="2.60.40.10">
    <property type="entry name" value="Immunoglobulins"/>
    <property type="match status" value="1"/>
</dbReference>
<feature type="transmembrane region" description="Helical" evidence="2">
    <location>
        <begin position="121"/>
        <end position="140"/>
    </location>
</feature>
<dbReference type="RefSeq" id="WP_130103732.1">
    <property type="nucleotide sequence ID" value="NZ_SDWW01000047.1"/>
</dbReference>
<feature type="transmembrane region" description="Helical" evidence="2">
    <location>
        <begin position="161"/>
        <end position="181"/>
    </location>
</feature>
<dbReference type="SUPFAM" id="SSF81296">
    <property type="entry name" value="E set domains"/>
    <property type="match status" value="1"/>
</dbReference>
<dbReference type="GO" id="GO:0005975">
    <property type="term" value="P:carbohydrate metabolic process"/>
    <property type="evidence" value="ECO:0007669"/>
    <property type="project" value="UniProtKB-ARBA"/>
</dbReference>
<dbReference type="Proteomes" id="UP000293764">
    <property type="component" value="Unassembled WGS sequence"/>
</dbReference>
<keyword evidence="2" id="KW-0472">Membrane</keyword>
<evidence type="ECO:0000313" key="5">
    <source>
        <dbReference type="Proteomes" id="UP000293764"/>
    </source>
</evidence>
<feature type="transmembrane region" description="Helical" evidence="2">
    <location>
        <begin position="87"/>
        <end position="109"/>
    </location>
</feature>
<feature type="compositionally biased region" description="Polar residues" evidence="1">
    <location>
        <begin position="1"/>
        <end position="11"/>
    </location>
</feature>
<keyword evidence="2" id="KW-1133">Transmembrane helix</keyword>
<evidence type="ECO:0000313" key="4">
    <source>
        <dbReference type="EMBL" id="RYV49907.1"/>
    </source>
</evidence>
<dbReference type="AlphaFoldDB" id="A0A4Q5N0A0"/>
<evidence type="ECO:0000256" key="1">
    <source>
        <dbReference type="SAM" id="MobiDB-lite"/>
    </source>
</evidence>
<gene>
    <name evidence="4" type="ORF">EUA98_16175</name>
</gene>
<feature type="compositionally biased region" description="Pro residues" evidence="1">
    <location>
        <begin position="20"/>
        <end position="32"/>
    </location>
</feature>
<feature type="region of interest" description="Disordered" evidence="1">
    <location>
        <begin position="1"/>
        <end position="32"/>
    </location>
</feature>
<evidence type="ECO:0000259" key="3">
    <source>
        <dbReference type="Pfam" id="PF01833"/>
    </source>
</evidence>
<dbReference type="EMBL" id="SDWW01000047">
    <property type="protein sequence ID" value="RYV49907.1"/>
    <property type="molecule type" value="Genomic_DNA"/>
</dbReference>
<dbReference type="InterPro" id="IPR013783">
    <property type="entry name" value="Ig-like_fold"/>
</dbReference>
<feature type="domain" description="IPT/TIG" evidence="3">
    <location>
        <begin position="307"/>
        <end position="379"/>
    </location>
</feature>
<proteinExistence type="predicted"/>
<dbReference type="Pfam" id="PF01833">
    <property type="entry name" value="TIG"/>
    <property type="match status" value="1"/>
</dbReference>
<keyword evidence="2" id="KW-0812">Transmembrane</keyword>
<feature type="transmembrane region" description="Helical" evidence="2">
    <location>
        <begin position="201"/>
        <end position="222"/>
    </location>
</feature>
<reference evidence="4 5" key="1">
    <citation type="submission" date="2019-01" db="EMBL/GenBank/DDBJ databases">
        <title>Novel species of Cellulomonas.</title>
        <authorList>
            <person name="Liu Q."/>
            <person name="Xin Y.-H."/>
        </authorList>
    </citation>
    <scope>NUCLEOTIDE SEQUENCE [LARGE SCALE GENOMIC DNA]</scope>
    <source>
        <strain evidence="4 5">HLT2-17</strain>
    </source>
</reference>
<sequence>MPVNQRNSSGLQPGEDDPAARPPAAPLLPLAPPIPPAPPAAALAAAAGAAAAAAPAAAAAAAAAPAAAAAAERAADELPVASRPVQLGSVAIVGAYLGLSVLGILAALIRGLRSQNADATWAFAAAFGAVGLVLLLLHLLSEKKYGILRPLIGDDRRFSTSLTQAGLWTLAIGTGMAWLLFRAALASEDLAVVLPDDRMDDYLILLAGPFAAAIAAKGIVVFKIAGGTLQKTEAPTTEVKQVATDDGGATDLVDAQYLLFNVIAILYFVVQLTRTGALPVIPEVLLGLTSLTAATYVGNKAARRNAPVITSLSPTAMAAGTKVMLLGSNFDPDGATAPDYRIVTVTITGLPASIEIPTYTDTRVWFTLPAGATPGLQTLRLTSTAGVESAARDVEVLEAANV</sequence>
<protein>
    <recommendedName>
        <fullName evidence="3">IPT/TIG domain-containing protein</fullName>
    </recommendedName>
</protein>
<dbReference type="InterPro" id="IPR002909">
    <property type="entry name" value="IPT_dom"/>
</dbReference>
<comment type="caution">
    <text evidence="4">The sequence shown here is derived from an EMBL/GenBank/DDBJ whole genome shotgun (WGS) entry which is preliminary data.</text>
</comment>
<evidence type="ECO:0000256" key="2">
    <source>
        <dbReference type="SAM" id="Phobius"/>
    </source>
</evidence>
<dbReference type="OrthoDB" id="4336015at2"/>
<dbReference type="CDD" id="cd00102">
    <property type="entry name" value="IPT"/>
    <property type="match status" value="1"/>
</dbReference>